<protein>
    <recommendedName>
        <fullName evidence="13">Cytochrome P450</fullName>
    </recommendedName>
</protein>
<keyword evidence="6" id="KW-1133">Transmembrane helix</keyword>
<dbReference type="PANTHER" id="PTHR24282">
    <property type="entry name" value="CYTOCHROME P450 FAMILY MEMBER"/>
    <property type="match status" value="1"/>
</dbReference>
<dbReference type="GO" id="GO:0020037">
    <property type="term" value="F:heme binding"/>
    <property type="evidence" value="ECO:0007669"/>
    <property type="project" value="InterPro"/>
</dbReference>
<dbReference type="GO" id="GO:0004497">
    <property type="term" value="F:monooxygenase activity"/>
    <property type="evidence" value="ECO:0007669"/>
    <property type="project" value="UniProtKB-KW"/>
</dbReference>
<evidence type="ECO:0000256" key="9">
    <source>
        <dbReference type="ARBA" id="ARBA00023033"/>
    </source>
</evidence>
<dbReference type="AlphaFoldDB" id="A0AAV0L3P8"/>
<sequence>MELVIILFLFFCLPCSLFLSLVSLISFLNRAWLKPIMIQSSMSRQGVNGPPYRFLHGNTKEINHMRNEALGTSMELLSHHQLLPRIMPHVYSWTKIHGMNFLNWYGTRPQLVITDPELVKEVLSNKEGAYPKKFIQSYAKKFLGNSILSSQGEKWVKTRKLANQAFHGGSLKAMIPAMIHSVEVMLQRWRDVKEVDAFQEFKLLTSEVISRTAFGSSYVEGKNVFDMLTKLGLIVNRNNFKVSSIPGLDFFCSKLWRTSDDIESDKLEQAIKEAIIELIRKREGRGGHFNGSDDDFLGSLLNAFHDSDLSRKITIDDVVDECKAFYVGGHETITSSLTWTVFLLAIHTDWQDKARKEVTELLDQHNPITLDGVSRLKQMAMVVNESLRLYPPVFNLTREVEKETKLGNYIFPANMALSLPILAIHHNPLLWGEDCHLFKPERFAADHGLAKAFLPFGSGPRTCVGLNFAAAEIKIALSMILRRYRFSLSPSFLNRVWLKPIMIQSSMGRQGVNGPPYRFLHGNTKEINHMRTEALSTSMELLSHHQLLPRIMPHVYSWTKIHGTNFLNWYGTRPQLVITDPELVKEVLSNKEGAYQKKFIQSYAKKFLGNSILSSQGEKWVKTRKLANQAFHGGSLKAMIPAMIDSVEVMLQRWRDVKEIDAFQEFKLLTSEVISRTAFGSSYVEGKNVFDMLTKLGLIVNRNNFKVSSIPGLDFFCSKLWRTSDDIESDKLEQAIKEAIIELIRKREGRDGYYNGSDDDFLGSLLNAFHDSDLSRKITIDDVVDECKAFYVGGHETITSSLAWTVFLLAIHTDWQDKARKEVLELFDQHNPITLDGVSRLKQMAMVVNESLRLYPPVFNLTREVERETKLGNYLLPANMALSLPILAIHHNPLLWGEDCHLFKPERFAADHGLAKAFLPFGSGPRTCVGLNFAAAEIKIALSMILRRYRFSLSPSYVHAPFNMLTIRPKHGLQILLHPL</sequence>
<evidence type="ECO:0000256" key="8">
    <source>
        <dbReference type="ARBA" id="ARBA00023004"/>
    </source>
</evidence>
<dbReference type="InterPro" id="IPR001128">
    <property type="entry name" value="Cyt_P450"/>
</dbReference>
<evidence type="ECO:0000256" key="3">
    <source>
        <dbReference type="ARBA" id="ARBA00022617"/>
    </source>
</evidence>
<dbReference type="InterPro" id="IPR050665">
    <property type="entry name" value="Cytochrome_P450_Monooxygen"/>
</dbReference>
<organism evidence="11 12">
    <name type="scientific">Linum tenue</name>
    <dbReference type="NCBI Taxonomy" id="586396"/>
    <lineage>
        <taxon>Eukaryota</taxon>
        <taxon>Viridiplantae</taxon>
        <taxon>Streptophyta</taxon>
        <taxon>Embryophyta</taxon>
        <taxon>Tracheophyta</taxon>
        <taxon>Spermatophyta</taxon>
        <taxon>Magnoliopsida</taxon>
        <taxon>eudicotyledons</taxon>
        <taxon>Gunneridae</taxon>
        <taxon>Pentapetalae</taxon>
        <taxon>rosids</taxon>
        <taxon>fabids</taxon>
        <taxon>Malpighiales</taxon>
        <taxon>Linaceae</taxon>
        <taxon>Linum</taxon>
    </lineage>
</organism>
<dbReference type="InterPro" id="IPR017972">
    <property type="entry name" value="Cyt_P450_CS"/>
</dbReference>
<comment type="similarity">
    <text evidence="2">Belongs to the cytochrome P450 family.</text>
</comment>
<dbReference type="EMBL" id="CAMGYJ010000006">
    <property type="protein sequence ID" value="CAI0428235.1"/>
    <property type="molecule type" value="Genomic_DNA"/>
</dbReference>
<dbReference type="GO" id="GO:0005506">
    <property type="term" value="F:iron ion binding"/>
    <property type="evidence" value="ECO:0007669"/>
    <property type="project" value="InterPro"/>
</dbReference>
<gene>
    <name evidence="11" type="ORF">LITE_LOCUS21564</name>
</gene>
<dbReference type="Proteomes" id="UP001154282">
    <property type="component" value="Unassembled WGS sequence"/>
</dbReference>
<dbReference type="FunFam" id="1.10.630.10:FF:000029">
    <property type="entry name" value="Cytochrome P450 734A1"/>
    <property type="match status" value="2"/>
</dbReference>
<evidence type="ECO:0000256" key="7">
    <source>
        <dbReference type="ARBA" id="ARBA00023002"/>
    </source>
</evidence>
<dbReference type="PANTHER" id="PTHR24282:SF233">
    <property type="entry name" value="CYTOCHROME P450"/>
    <property type="match status" value="1"/>
</dbReference>
<name>A0AAV0L3P8_9ROSI</name>
<comment type="caution">
    <text evidence="11">The sequence shown here is derived from an EMBL/GenBank/DDBJ whole genome shotgun (WGS) entry which is preliminary data.</text>
</comment>
<dbReference type="GO" id="GO:0016020">
    <property type="term" value="C:membrane"/>
    <property type="evidence" value="ECO:0007669"/>
    <property type="project" value="UniProtKB-SubCell"/>
</dbReference>
<evidence type="ECO:0000256" key="1">
    <source>
        <dbReference type="ARBA" id="ARBA00004167"/>
    </source>
</evidence>
<evidence type="ECO:0000313" key="11">
    <source>
        <dbReference type="EMBL" id="CAI0428235.1"/>
    </source>
</evidence>
<reference evidence="11" key="1">
    <citation type="submission" date="2022-08" db="EMBL/GenBank/DDBJ databases">
        <authorList>
            <person name="Gutierrez-Valencia J."/>
        </authorList>
    </citation>
    <scope>NUCLEOTIDE SEQUENCE</scope>
</reference>
<dbReference type="PRINTS" id="PR00385">
    <property type="entry name" value="P450"/>
</dbReference>
<evidence type="ECO:0000313" key="12">
    <source>
        <dbReference type="Proteomes" id="UP001154282"/>
    </source>
</evidence>
<dbReference type="PRINTS" id="PR00463">
    <property type="entry name" value="EP450I"/>
</dbReference>
<evidence type="ECO:0000256" key="10">
    <source>
        <dbReference type="ARBA" id="ARBA00023136"/>
    </source>
</evidence>
<comment type="subcellular location">
    <subcellularLocation>
        <location evidence="1">Membrane</location>
        <topology evidence="1">Single-pass membrane protein</topology>
    </subcellularLocation>
</comment>
<evidence type="ECO:0000256" key="5">
    <source>
        <dbReference type="ARBA" id="ARBA00022723"/>
    </source>
</evidence>
<keyword evidence="12" id="KW-1185">Reference proteome</keyword>
<keyword evidence="7" id="KW-0560">Oxidoreductase</keyword>
<accession>A0AAV0L3P8</accession>
<dbReference type="GO" id="GO:0016705">
    <property type="term" value="F:oxidoreductase activity, acting on paired donors, with incorporation or reduction of molecular oxygen"/>
    <property type="evidence" value="ECO:0007669"/>
    <property type="project" value="InterPro"/>
</dbReference>
<proteinExistence type="inferred from homology"/>
<dbReference type="Pfam" id="PF00067">
    <property type="entry name" value="p450"/>
    <property type="match status" value="2"/>
</dbReference>
<evidence type="ECO:0008006" key="13">
    <source>
        <dbReference type="Google" id="ProtNLM"/>
    </source>
</evidence>
<evidence type="ECO:0000256" key="2">
    <source>
        <dbReference type="ARBA" id="ARBA00010617"/>
    </source>
</evidence>
<dbReference type="SUPFAM" id="SSF48264">
    <property type="entry name" value="Cytochrome P450"/>
    <property type="match status" value="2"/>
</dbReference>
<keyword evidence="8" id="KW-0408">Iron</keyword>
<dbReference type="InterPro" id="IPR036396">
    <property type="entry name" value="Cyt_P450_sf"/>
</dbReference>
<keyword evidence="10" id="KW-0472">Membrane</keyword>
<dbReference type="InterPro" id="IPR002401">
    <property type="entry name" value="Cyt_P450_E_grp-I"/>
</dbReference>
<keyword evidence="9" id="KW-0503">Monooxygenase</keyword>
<dbReference type="PROSITE" id="PS00086">
    <property type="entry name" value="CYTOCHROME_P450"/>
    <property type="match status" value="2"/>
</dbReference>
<dbReference type="Gene3D" id="1.10.630.10">
    <property type="entry name" value="Cytochrome P450"/>
    <property type="match status" value="2"/>
</dbReference>
<evidence type="ECO:0000256" key="6">
    <source>
        <dbReference type="ARBA" id="ARBA00022989"/>
    </source>
</evidence>
<evidence type="ECO:0000256" key="4">
    <source>
        <dbReference type="ARBA" id="ARBA00022692"/>
    </source>
</evidence>
<keyword evidence="3" id="KW-0349">Heme</keyword>
<keyword evidence="5" id="KW-0479">Metal-binding</keyword>
<keyword evidence="4" id="KW-0812">Transmembrane</keyword>